<dbReference type="RefSeq" id="WP_051523217.1">
    <property type="nucleotide sequence ID" value="NZ_AZFU01000011.1"/>
</dbReference>
<dbReference type="AlphaFoldDB" id="A0A0R1VIT0"/>
<sequence length="182" mass="19060">MAGTTTIILGMNLFSNPVLAETVSLTGADTGTPQTTGSAGSNGTGKGRTTGTGKGKDAYDEELAEKTDEKNQSTTKDGEEQPSVESRNKPVINQMSKDDLKKCVKDASDKNPLSIAGIFHIFGNKVDCGSLSHMAGNVATDKLNSAGDFGTDDSATSNATTGNIQYFGKITKHFNQLMVTTE</sequence>
<evidence type="ECO:0000313" key="4">
    <source>
        <dbReference type="Proteomes" id="UP000051307"/>
    </source>
</evidence>
<evidence type="ECO:0000313" key="3">
    <source>
        <dbReference type="EMBL" id="KRM05457.1"/>
    </source>
</evidence>
<name>A0A0R1VIT0_9LACO</name>
<organism evidence="3 4">
    <name type="scientific">Lactobacillus kitasatonis DSM 16761 = JCM 1039</name>
    <dbReference type="NCBI Taxonomy" id="1423767"/>
    <lineage>
        <taxon>Bacteria</taxon>
        <taxon>Bacillati</taxon>
        <taxon>Bacillota</taxon>
        <taxon>Bacilli</taxon>
        <taxon>Lactobacillales</taxon>
        <taxon>Lactobacillaceae</taxon>
        <taxon>Lactobacillus</taxon>
    </lineage>
</organism>
<feature type="chain" id="PRO_5006412281" evidence="2">
    <location>
        <begin position="21"/>
        <end position="182"/>
    </location>
</feature>
<dbReference type="EMBL" id="AZFU01000011">
    <property type="protein sequence ID" value="KRM05457.1"/>
    <property type="molecule type" value="Genomic_DNA"/>
</dbReference>
<feature type="compositionally biased region" description="Basic and acidic residues" evidence="1">
    <location>
        <begin position="54"/>
        <end position="79"/>
    </location>
</feature>
<protein>
    <submittedName>
        <fullName evidence="3">Uncharacterized protein</fullName>
    </submittedName>
</protein>
<feature type="compositionally biased region" description="Polar residues" evidence="1">
    <location>
        <begin position="26"/>
        <end position="39"/>
    </location>
</feature>
<dbReference type="Proteomes" id="UP000051307">
    <property type="component" value="Unassembled WGS sequence"/>
</dbReference>
<keyword evidence="2" id="KW-0732">Signal</keyword>
<dbReference type="OrthoDB" id="2329348at2"/>
<evidence type="ECO:0000256" key="1">
    <source>
        <dbReference type="SAM" id="MobiDB-lite"/>
    </source>
</evidence>
<dbReference type="PATRIC" id="fig|1423767.3.peg.163"/>
<feature type="signal peptide" evidence="2">
    <location>
        <begin position="1"/>
        <end position="20"/>
    </location>
</feature>
<accession>A0A0R1VIT0</accession>
<reference evidence="3 4" key="1">
    <citation type="journal article" date="2015" name="Genome Announc.">
        <title>Expanding the biotechnology potential of lactobacilli through comparative genomics of 213 strains and associated genera.</title>
        <authorList>
            <person name="Sun Z."/>
            <person name="Harris H.M."/>
            <person name="McCann A."/>
            <person name="Guo C."/>
            <person name="Argimon S."/>
            <person name="Zhang W."/>
            <person name="Yang X."/>
            <person name="Jeffery I.B."/>
            <person name="Cooney J.C."/>
            <person name="Kagawa T.F."/>
            <person name="Liu W."/>
            <person name="Song Y."/>
            <person name="Salvetti E."/>
            <person name="Wrobel A."/>
            <person name="Rasinkangas P."/>
            <person name="Parkhill J."/>
            <person name="Rea M.C."/>
            <person name="O'Sullivan O."/>
            <person name="Ritari J."/>
            <person name="Douillard F.P."/>
            <person name="Paul Ross R."/>
            <person name="Yang R."/>
            <person name="Briner A.E."/>
            <person name="Felis G.E."/>
            <person name="de Vos W.M."/>
            <person name="Barrangou R."/>
            <person name="Klaenhammer T.R."/>
            <person name="Caufield P.W."/>
            <person name="Cui Y."/>
            <person name="Zhang H."/>
            <person name="O'Toole P.W."/>
        </authorList>
    </citation>
    <scope>NUCLEOTIDE SEQUENCE [LARGE SCALE GENOMIC DNA]</scope>
    <source>
        <strain evidence="3 4">DSM 16761</strain>
    </source>
</reference>
<evidence type="ECO:0000256" key="2">
    <source>
        <dbReference type="SAM" id="SignalP"/>
    </source>
</evidence>
<feature type="region of interest" description="Disordered" evidence="1">
    <location>
        <begin position="26"/>
        <end position="92"/>
    </location>
</feature>
<comment type="caution">
    <text evidence="3">The sequence shown here is derived from an EMBL/GenBank/DDBJ whole genome shotgun (WGS) entry which is preliminary data.</text>
</comment>
<gene>
    <name evidence="3" type="ORF">FC59_GL000155</name>
</gene>
<proteinExistence type="predicted"/>
<feature type="compositionally biased region" description="Gly residues" evidence="1">
    <location>
        <begin position="40"/>
        <end position="53"/>
    </location>
</feature>